<feature type="domain" description="BHLH" evidence="2">
    <location>
        <begin position="134"/>
        <end position="207"/>
    </location>
</feature>
<dbReference type="PROSITE" id="PS50888">
    <property type="entry name" value="BHLH"/>
    <property type="match status" value="1"/>
</dbReference>
<evidence type="ECO:0000313" key="3">
    <source>
        <dbReference type="EMBL" id="KAH0548008.1"/>
    </source>
</evidence>
<name>A0A9P8IAC3_9PEZI</name>
<sequence length="260" mass="27493">MDLADDRDHGGRGTVLSKLDWDGFIDWGGFGEGMPGVEAEPKRASLFELGGGGSSAAPSAVPSATTTTTTTATRARQTGRGVCTQRSQGLKDQPPPSSIGSDRKHEGLSLCSDSSAGPRGESSSSSSSSSRIAKQKSTHNATEKRYRRNLNDKIASLRDSVPALRAMAQDRGGRSGGPDGSTMAPPTPRKLGKATVLSKAAEYIHQLEDSNRWLAYQCEAKRARIEAFKELDASGKLMGAGTANHHHHRDPLSGVINPVD</sequence>
<gene>
    <name evidence="3" type="ORF">GP486_008250</name>
</gene>
<evidence type="ECO:0000259" key="2">
    <source>
        <dbReference type="PROSITE" id="PS50888"/>
    </source>
</evidence>
<feature type="region of interest" description="Disordered" evidence="1">
    <location>
        <begin position="241"/>
        <end position="260"/>
    </location>
</feature>
<dbReference type="InterPro" id="IPR052099">
    <property type="entry name" value="Regulatory_TF_Diverse"/>
</dbReference>
<dbReference type="SMART" id="SM00353">
    <property type="entry name" value="HLH"/>
    <property type="match status" value="1"/>
</dbReference>
<dbReference type="Proteomes" id="UP000750711">
    <property type="component" value="Unassembled WGS sequence"/>
</dbReference>
<dbReference type="PANTHER" id="PTHR47336:SF2">
    <property type="entry name" value="TRANSCRIPTION FACTOR HMS1-RELATED"/>
    <property type="match status" value="1"/>
</dbReference>
<accession>A0A9P8IAC3</accession>
<feature type="region of interest" description="Disordered" evidence="1">
    <location>
        <begin position="48"/>
        <end position="190"/>
    </location>
</feature>
<dbReference type="Pfam" id="PF00010">
    <property type="entry name" value="HLH"/>
    <property type="match status" value="1"/>
</dbReference>
<feature type="compositionally biased region" description="Low complexity" evidence="1">
    <location>
        <begin position="55"/>
        <end position="82"/>
    </location>
</feature>
<evidence type="ECO:0000313" key="4">
    <source>
        <dbReference type="Proteomes" id="UP000750711"/>
    </source>
</evidence>
<evidence type="ECO:0000256" key="1">
    <source>
        <dbReference type="SAM" id="MobiDB-lite"/>
    </source>
</evidence>
<proteinExistence type="predicted"/>
<organism evidence="3 4">
    <name type="scientific">Trichoglossum hirsutum</name>
    <dbReference type="NCBI Taxonomy" id="265104"/>
    <lineage>
        <taxon>Eukaryota</taxon>
        <taxon>Fungi</taxon>
        <taxon>Dikarya</taxon>
        <taxon>Ascomycota</taxon>
        <taxon>Pezizomycotina</taxon>
        <taxon>Geoglossomycetes</taxon>
        <taxon>Geoglossales</taxon>
        <taxon>Geoglossaceae</taxon>
        <taxon>Trichoglossum</taxon>
    </lineage>
</organism>
<dbReference type="SUPFAM" id="SSF47459">
    <property type="entry name" value="HLH, helix-loop-helix DNA-binding domain"/>
    <property type="match status" value="1"/>
</dbReference>
<dbReference type="GO" id="GO:0046983">
    <property type="term" value="F:protein dimerization activity"/>
    <property type="evidence" value="ECO:0007669"/>
    <property type="project" value="InterPro"/>
</dbReference>
<dbReference type="InterPro" id="IPR036638">
    <property type="entry name" value="HLH_DNA-bd_sf"/>
</dbReference>
<dbReference type="Gene3D" id="4.10.280.10">
    <property type="entry name" value="Helix-loop-helix DNA-binding domain"/>
    <property type="match status" value="1"/>
</dbReference>
<dbReference type="AlphaFoldDB" id="A0A9P8IAC3"/>
<dbReference type="PANTHER" id="PTHR47336">
    <property type="entry name" value="TRANSCRIPTION FACTOR HMS1-RELATED"/>
    <property type="match status" value="1"/>
</dbReference>
<dbReference type="EMBL" id="JAGHQM010002967">
    <property type="protein sequence ID" value="KAH0548008.1"/>
    <property type="molecule type" value="Genomic_DNA"/>
</dbReference>
<comment type="caution">
    <text evidence="3">The sequence shown here is derived from an EMBL/GenBank/DDBJ whole genome shotgun (WGS) entry which is preliminary data.</text>
</comment>
<reference evidence="3" key="1">
    <citation type="submission" date="2021-03" db="EMBL/GenBank/DDBJ databases">
        <title>Comparative genomics and phylogenomic investigation of the class Geoglossomycetes provide insights into ecological specialization and systematics.</title>
        <authorList>
            <person name="Melie T."/>
            <person name="Pirro S."/>
            <person name="Miller A.N."/>
            <person name="Quandt A."/>
        </authorList>
    </citation>
    <scope>NUCLEOTIDE SEQUENCE</scope>
    <source>
        <strain evidence="3">CAQ_001_2017</strain>
    </source>
</reference>
<dbReference type="InterPro" id="IPR011598">
    <property type="entry name" value="bHLH_dom"/>
</dbReference>
<keyword evidence="4" id="KW-1185">Reference proteome</keyword>
<protein>
    <recommendedName>
        <fullName evidence="2">BHLH domain-containing protein</fullName>
    </recommendedName>
</protein>